<organism evidence="1 2">
    <name type="scientific">Amycolatopsis carbonis</name>
    <dbReference type="NCBI Taxonomy" id="715471"/>
    <lineage>
        <taxon>Bacteria</taxon>
        <taxon>Bacillati</taxon>
        <taxon>Actinomycetota</taxon>
        <taxon>Actinomycetes</taxon>
        <taxon>Pseudonocardiales</taxon>
        <taxon>Pseudonocardiaceae</taxon>
        <taxon>Amycolatopsis</taxon>
    </lineage>
</organism>
<dbReference type="Proteomes" id="UP001236014">
    <property type="component" value="Chromosome"/>
</dbReference>
<keyword evidence="2" id="KW-1185">Reference proteome</keyword>
<dbReference type="AlphaFoldDB" id="A0A9Y2IPG5"/>
<accession>A0A9Y2IPG5</accession>
<dbReference type="KEGG" id="acab:QRX50_20715"/>
<dbReference type="GO" id="GO:0004519">
    <property type="term" value="F:endonuclease activity"/>
    <property type="evidence" value="ECO:0007669"/>
    <property type="project" value="InterPro"/>
</dbReference>
<protein>
    <submittedName>
        <fullName evidence="1">EndoU domain-containing protein</fullName>
    </submittedName>
</protein>
<name>A0A9Y2IPG5_9PSEU</name>
<dbReference type="RefSeq" id="WP_285973572.1">
    <property type="nucleotide sequence ID" value="NZ_CP127294.1"/>
</dbReference>
<evidence type="ECO:0000313" key="2">
    <source>
        <dbReference type="Proteomes" id="UP001236014"/>
    </source>
</evidence>
<gene>
    <name evidence="1" type="ORF">QRX50_20715</name>
</gene>
<reference evidence="1 2" key="1">
    <citation type="submission" date="2023-06" db="EMBL/GenBank/DDBJ databases">
        <authorList>
            <person name="Oyuntsetseg B."/>
            <person name="Kim S.B."/>
        </authorList>
    </citation>
    <scope>NUCLEOTIDE SEQUENCE [LARGE SCALE GENOMIC DNA]</scope>
    <source>
        <strain evidence="1 2">2-15</strain>
    </source>
</reference>
<sequence>MTSAITSPFDIGESVSLAFDDQRRLRIMVPRELLPVAAWLYTDAQPNIAVLDRLGATLQRCRSEERTLVGNGCQVDFVNNIVVLESRYGRWPRKIVPQSVFWPVLNGLRSFLVAAAADPALARPADYPLAVPRIFEERPDGGQKPYFVDYTYFPPEWSGEEVRAAGNGAWQSPTAVRDLETGVWSGMWRGLELAGYFDPATGEVLTFFPVIAP</sequence>
<proteinExistence type="predicted"/>
<evidence type="ECO:0000313" key="1">
    <source>
        <dbReference type="EMBL" id="WIX83011.1"/>
    </source>
</evidence>
<dbReference type="EMBL" id="CP127294">
    <property type="protein sequence ID" value="WIX83011.1"/>
    <property type="molecule type" value="Genomic_DNA"/>
</dbReference>